<dbReference type="GO" id="GO:0046983">
    <property type="term" value="F:protein dimerization activity"/>
    <property type="evidence" value="ECO:0007669"/>
    <property type="project" value="InterPro"/>
</dbReference>
<name>A0A3M7RA77_BRAPC</name>
<accession>A0A3M7RA77</accession>
<evidence type="ECO:0000313" key="3">
    <source>
        <dbReference type="Proteomes" id="UP000276133"/>
    </source>
</evidence>
<dbReference type="AlphaFoldDB" id="A0A3M7RA77"/>
<dbReference type="EMBL" id="REGN01003837">
    <property type="protein sequence ID" value="RNA20503.1"/>
    <property type="molecule type" value="Genomic_DNA"/>
</dbReference>
<dbReference type="Pfam" id="PF05699">
    <property type="entry name" value="Dimer_Tnp_hAT"/>
    <property type="match status" value="1"/>
</dbReference>
<organism evidence="2 3">
    <name type="scientific">Brachionus plicatilis</name>
    <name type="common">Marine rotifer</name>
    <name type="synonym">Brachionus muelleri</name>
    <dbReference type="NCBI Taxonomy" id="10195"/>
    <lineage>
        <taxon>Eukaryota</taxon>
        <taxon>Metazoa</taxon>
        <taxon>Spiralia</taxon>
        <taxon>Gnathifera</taxon>
        <taxon>Rotifera</taxon>
        <taxon>Eurotatoria</taxon>
        <taxon>Monogononta</taxon>
        <taxon>Pseudotrocha</taxon>
        <taxon>Ploima</taxon>
        <taxon>Brachionidae</taxon>
        <taxon>Brachionus</taxon>
    </lineage>
</organism>
<dbReference type="InterPro" id="IPR008906">
    <property type="entry name" value="HATC_C_dom"/>
</dbReference>
<evidence type="ECO:0000313" key="2">
    <source>
        <dbReference type="EMBL" id="RNA20503.1"/>
    </source>
</evidence>
<dbReference type="InterPro" id="IPR012337">
    <property type="entry name" value="RNaseH-like_sf"/>
</dbReference>
<comment type="caution">
    <text evidence="2">The sequence shown here is derived from an EMBL/GenBank/DDBJ whole genome shotgun (WGS) entry which is preliminary data.</text>
</comment>
<gene>
    <name evidence="2" type="ORF">BpHYR1_029535</name>
</gene>
<proteinExistence type="predicted"/>
<dbReference type="PANTHER" id="PTHR47611:SF3">
    <property type="entry name" value="HAT C-TERMINAL DIMERISATION DOMAIN-CONTAINING PROTEIN"/>
    <property type="match status" value="1"/>
</dbReference>
<sequence>MKQLLFHLLRKSAKYVQILQNCTLFKSIENKTQLICTYFADLRSRTKVIKIPILKLPVYPASDLTFTLIFVFPRRQLFCSCVRGHNLLCSCGCYTTTKTKNQKIFKKSSMNTGKIERFNKSQFPILSSLASVVLAIPATSVPSERFFSHAGYQLWDRRYRMSKKNFEKIIIYLNNLNRN</sequence>
<dbReference type="PANTHER" id="PTHR47611">
    <property type="entry name" value="HAT DIMERISATION DOMAIN, C-TERMINAL"/>
    <property type="match status" value="1"/>
</dbReference>
<evidence type="ECO:0000259" key="1">
    <source>
        <dbReference type="Pfam" id="PF05699"/>
    </source>
</evidence>
<feature type="domain" description="HAT C-terminal dimerisation" evidence="1">
    <location>
        <begin position="103"/>
        <end position="171"/>
    </location>
</feature>
<dbReference type="OrthoDB" id="10023994at2759"/>
<protein>
    <recommendedName>
        <fullName evidence="1">HAT C-terminal dimerisation domain-containing protein</fullName>
    </recommendedName>
</protein>
<dbReference type="Proteomes" id="UP000276133">
    <property type="component" value="Unassembled WGS sequence"/>
</dbReference>
<reference evidence="2 3" key="1">
    <citation type="journal article" date="2018" name="Sci. Rep.">
        <title>Genomic signatures of local adaptation to the degree of environmental predictability in rotifers.</title>
        <authorList>
            <person name="Franch-Gras L."/>
            <person name="Hahn C."/>
            <person name="Garcia-Roger E.M."/>
            <person name="Carmona M.J."/>
            <person name="Serra M."/>
            <person name="Gomez A."/>
        </authorList>
    </citation>
    <scope>NUCLEOTIDE SEQUENCE [LARGE SCALE GENOMIC DNA]</scope>
    <source>
        <strain evidence="2">HYR1</strain>
    </source>
</reference>
<dbReference type="SUPFAM" id="SSF53098">
    <property type="entry name" value="Ribonuclease H-like"/>
    <property type="match status" value="1"/>
</dbReference>
<keyword evidence="3" id="KW-1185">Reference proteome</keyword>